<dbReference type="InterPro" id="IPR019775">
    <property type="entry name" value="WD40_repeat_CS"/>
</dbReference>
<protein>
    <recommendedName>
        <fullName evidence="5">NACHT domain-containing protein</fullName>
    </recommendedName>
</protein>
<feature type="coiled-coil region" evidence="4">
    <location>
        <begin position="1078"/>
        <end position="1140"/>
    </location>
</feature>
<feature type="repeat" description="WD" evidence="3">
    <location>
        <begin position="2024"/>
        <end position="2057"/>
    </location>
</feature>
<feature type="repeat" description="WD" evidence="3">
    <location>
        <begin position="1940"/>
        <end position="1981"/>
    </location>
</feature>
<dbReference type="InterPro" id="IPR001680">
    <property type="entry name" value="WD40_rpt"/>
</dbReference>
<evidence type="ECO:0000259" key="5">
    <source>
        <dbReference type="Pfam" id="PF05729"/>
    </source>
</evidence>
<dbReference type="SMART" id="SM00320">
    <property type="entry name" value="WD40"/>
    <property type="match status" value="5"/>
</dbReference>
<gene>
    <name evidence="6" type="ORF">PSON_ATCC_30995.1.T1130058</name>
</gene>
<dbReference type="Proteomes" id="UP000692954">
    <property type="component" value="Unassembled WGS sequence"/>
</dbReference>
<accession>A0A8S1QMF0</accession>
<dbReference type="EMBL" id="CAJJDN010000113">
    <property type="protein sequence ID" value="CAD8117188.1"/>
    <property type="molecule type" value="Genomic_DNA"/>
</dbReference>
<dbReference type="Pfam" id="PF00805">
    <property type="entry name" value="Pentapeptide"/>
    <property type="match status" value="1"/>
</dbReference>
<dbReference type="InterPro" id="IPR050349">
    <property type="entry name" value="WD_LIS1/nudF_dynein_reg"/>
</dbReference>
<dbReference type="PROSITE" id="PS50082">
    <property type="entry name" value="WD_REPEATS_2"/>
    <property type="match status" value="4"/>
</dbReference>
<dbReference type="CDD" id="cd00200">
    <property type="entry name" value="WD40"/>
    <property type="match status" value="1"/>
</dbReference>
<evidence type="ECO:0000256" key="2">
    <source>
        <dbReference type="ARBA" id="ARBA00022737"/>
    </source>
</evidence>
<dbReference type="OrthoDB" id="299458at2759"/>
<dbReference type="InterPro" id="IPR001646">
    <property type="entry name" value="5peptide_repeat"/>
</dbReference>
<evidence type="ECO:0000256" key="3">
    <source>
        <dbReference type="PROSITE-ProRule" id="PRU00221"/>
    </source>
</evidence>
<dbReference type="PROSITE" id="PS00678">
    <property type="entry name" value="WD_REPEATS_1"/>
    <property type="match status" value="3"/>
</dbReference>
<evidence type="ECO:0000313" key="7">
    <source>
        <dbReference type="Proteomes" id="UP000692954"/>
    </source>
</evidence>
<keyword evidence="1 3" id="KW-0853">WD repeat</keyword>
<keyword evidence="4" id="KW-0175">Coiled coil</keyword>
<evidence type="ECO:0000256" key="4">
    <source>
        <dbReference type="SAM" id="Coils"/>
    </source>
</evidence>
<keyword evidence="7" id="KW-1185">Reference proteome</keyword>
<proteinExistence type="predicted"/>
<comment type="caution">
    <text evidence="6">The sequence shown here is derived from an EMBL/GenBank/DDBJ whole genome shotgun (WGS) entry which is preliminary data.</text>
</comment>
<organism evidence="6 7">
    <name type="scientific">Paramecium sonneborni</name>
    <dbReference type="NCBI Taxonomy" id="65129"/>
    <lineage>
        <taxon>Eukaryota</taxon>
        <taxon>Sar</taxon>
        <taxon>Alveolata</taxon>
        <taxon>Ciliophora</taxon>
        <taxon>Intramacronucleata</taxon>
        <taxon>Oligohymenophorea</taxon>
        <taxon>Peniculida</taxon>
        <taxon>Parameciidae</taxon>
        <taxon>Paramecium</taxon>
    </lineage>
</organism>
<keyword evidence="2" id="KW-0677">Repeat</keyword>
<dbReference type="InterPro" id="IPR007111">
    <property type="entry name" value="NACHT_NTPase"/>
</dbReference>
<reference evidence="6" key="1">
    <citation type="submission" date="2021-01" db="EMBL/GenBank/DDBJ databases">
        <authorList>
            <consortium name="Genoscope - CEA"/>
            <person name="William W."/>
        </authorList>
    </citation>
    <scope>NUCLEOTIDE SEQUENCE</scope>
</reference>
<evidence type="ECO:0000256" key="1">
    <source>
        <dbReference type="ARBA" id="ARBA00022574"/>
    </source>
</evidence>
<dbReference type="PANTHER" id="PTHR44129">
    <property type="entry name" value="WD REPEAT-CONTAINING PROTEIN POP1"/>
    <property type="match status" value="1"/>
</dbReference>
<dbReference type="Pfam" id="PF05729">
    <property type="entry name" value="NACHT"/>
    <property type="match status" value="1"/>
</dbReference>
<sequence length="2123" mass="251091">MKLCKQQISLRGGGCGTTKIEPQSISLSKYVGLQKSELLGNLRKYSKIISDKSSTVFDKTQSDEVMLAIQWFISNKENFDKMCQNDKIVVQAFDMILYSLDQLLKQISVYLRASGFLCLQILQICNDLFRILFSFLLKNSDRFIDDSFKQQILEYLTEFENNLKIESQNIWITGAEFELIIMQICVENCRSNSQKGQEILINFMSGLISSFMSLSPTEDLIYSLIEGGKFILTALYKKIENSIKLYEIYYFFETLKWVIINQLKQQQFSVKSQLNQLIDGYNKYIANSKDWIIHFCWIKLITDLLTYRPIINKFDFFQNQDSLQQQLNWNRLIQSKLITLQSYNRNEAKINLFYDYSQSAILKEFDNQFQVLGLNKIRQFQKYLLEQKLLGNQNICELYCQFTFDSQSKTISFNTFLSNLNIEKCQNTLKVIHKTLTDFNNLHQDFQQNLSILYDQKSQTKNNIQLQQEHCASLAFQLEQTNKCLAFLTFETQSQLLILANICQLIEFQFDTTTTKNLDEQNKLIISQIQSILNGFGDQFQQHINEFQLQIIQQSEILSSYEIDFQTQYNNQFQINKQLNISIFTTTILRFIEYSSEIINNLKKVFELSNQLNNNLQSDYKSTLNSLLNNMINRLTSRDFLTNYLKNSLSIFFKIKQKQNQAQLLLIDSININYNIQYLLDGIISQIKIYEYQICKVEFGLRQIIILSKDEIRKANKQPQYKDILLKQEHLLDELFQENKFSQQINKEKLNILMKQINADFDQLNNAMPQNELKKDLMQFFMDILSLLLQIQLQTDNFEKCEQKLKQLYTDQIKSIDIQRYNNSQTEQNNFPQQQKNLMLLKDLKSYFQQKVFDFQELMQNLREINTLLLNAQKIDDQNVKINQVQKEVLETFESKHYNKFIKDLEEMHNLKQTLLLITKESLKDEIIYYVIDKIYNFDETVCLQSEIEFDFDPFIQESQEQIQKMSRQEMNNNQTRQMDYKVRECLAFNIIKMQQIIHEEPLYNFSQNIIQQLWIFEMDERVKGVLKNKEMIELQKRLFSKDIRSVSENLKLIIQHKFDKINQTEQELQLEIDLTKKDKLQKNLLILNQELEDYVEGVNEMSQKMDINFVFMKEIQKQLHLIKERVEKIQNQINLLSNDFARLIGKSYEELLEIRKQKVLILREVSELNEVYIQLNIMTVDPITGQEIKGLELQQEINDFLNNNDKQYDVMLITGKAGSGKSKVAERIEVELWQNHNNNENWIPLFISLPTIKQPQFNIIDQALEKENYQFDKIQIQEFKEAIKNKKLKVVIILDSYDEMRSEFIYSNLCHSNRFITEFGQDVISSNFKVIISTRKELLTIMGYQTWFYGSSLDKMKEIILMSLNEDQIKHYIKQYCIFSIKKQIITLYETQLSLFKQQFIAKEFLQIWNSVFQFLKSETHFENTQANQLLSHDEIKKLQRYLKSKYPFKSMNDNLSQQLYLNLYNIWSINKYQKVIYNSNLQILFNTPFILSVIVQVLPNLSKSNKETSIIKDLFLENFMKIKQKQIQSEQKLNQFRNGIIQQEYNYKDIKDLGMKVLINLENQKFFNLFSDSSTLELIDDKSLKIVNQVFNVEDDAEIVYESLKQKKFTSYQFYESFISYYYDQQIDKWKKLGRVYNFETVKLDLQDFSLSLALDMTKNQVTSIEYKKKGELKIKKAHNLSQFQEEWQDQYFNDSQGEKEYKALLRNSMLIVQSGSNYSFSHTSIQEFYVAKYINDFVKRVELNGDRIGQLRNMNQDQQYQLERIEYSLFNQSQFNIVYEHFQGCLNILKNEILQIQQLRQRLIQLVRLSGIVPKLERVSSNSIYLLSVLNLNLRDEDLSNINLSDTKLYGVNLYNSNMQNSKLNNVSIDSCNLNRVNLSNVEWKNIVCKERPIFKGHKDYIRSIVIQSEGKLLISGGDDNIIIVWNIETCQQQLILEGHTDIIRSISIADDNQILASGSNDKTIRLWQVKSGKQMEILEGHEDSVICVVFGQDKSIIISGSQDNQIRIWNIKSRQIISILEGHNKTVTQLLLYNNGKRLISSSEDKSIIIWDVINRNKCEQLQTESEILSISIHPDEQLLSYGNKDGRIIIFNIQEIKQMSILDGHNRQKWLNISIRFR</sequence>
<feature type="repeat" description="WD" evidence="3">
    <location>
        <begin position="1982"/>
        <end position="2023"/>
    </location>
</feature>
<evidence type="ECO:0000313" key="6">
    <source>
        <dbReference type="EMBL" id="CAD8117188.1"/>
    </source>
</evidence>
<dbReference type="Pfam" id="PF00400">
    <property type="entry name" value="WD40"/>
    <property type="match status" value="4"/>
</dbReference>
<dbReference type="PROSITE" id="PS50294">
    <property type="entry name" value="WD_REPEATS_REGION"/>
    <property type="match status" value="4"/>
</dbReference>
<feature type="repeat" description="WD" evidence="3">
    <location>
        <begin position="1898"/>
        <end position="1933"/>
    </location>
</feature>
<feature type="domain" description="NACHT" evidence="5">
    <location>
        <begin position="1210"/>
        <end position="1377"/>
    </location>
</feature>
<name>A0A8S1QMF0_9CILI</name>